<evidence type="ECO:0000313" key="2">
    <source>
        <dbReference type="EMBL" id="VDP66768.1"/>
    </source>
</evidence>
<sequence length="517" mass="56731">MQPGPDSLSPLWQKYSTVFSPNSLDHAHVLHQRTTPLQFLVDHFRNQLIKEQVSAVRNLDCAIASPGSMAHPHLMDGDVRHRFRSRVSNISMETMHDSATHHHLPSFVSPDTPQVDGMPFPCLPLLQQINKIFPGLIHQTSAKSVMGTEKALFVPPNPNILGHLAYLHRLAMTVFMHQNNPDTSNTGITNDNHFLNHSSTVDLSIPTLDADRVMSDQTANASSSSSTSSSSTITPTAALSTNSITTVSSEIASIRIKTDLQPGEQNSLFGHPGTGLNLTVASSKSLEAKGHLISSSKSGFPLYSKGDDLHRNDNGLERNAFGYPFPDFDSILLRHRPSILPNHDLWASSLGKPIHQMLPAPLPIHQGKKFGCRASDGALPAQENLHESTFNLVEAPRVVRLSNCSLKPIDQLTVSDFVASALHPTASGHASPVAASLTEALLNQCGLELSWVKLAHIRERPGSQTIRLLFNVSSKRHRLPVGTTERIQGRHSSRMLWPQFSGKSFKVSYRLHVVRIQ</sequence>
<proteinExistence type="predicted"/>
<name>A0A183A6G3_9TREM</name>
<evidence type="ECO:0000256" key="1">
    <source>
        <dbReference type="SAM" id="MobiDB-lite"/>
    </source>
</evidence>
<feature type="region of interest" description="Disordered" evidence="1">
    <location>
        <begin position="215"/>
        <end position="237"/>
    </location>
</feature>
<protein>
    <submittedName>
        <fullName evidence="4">Protein kinase domain-containing protein</fullName>
    </submittedName>
</protein>
<keyword evidence="3" id="KW-1185">Reference proteome</keyword>
<reference evidence="4" key="1">
    <citation type="submission" date="2016-06" db="UniProtKB">
        <authorList>
            <consortium name="WormBaseParasite"/>
        </authorList>
    </citation>
    <scope>IDENTIFICATION</scope>
</reference>
<organism evidence="4">
    <name type="scientific">Echinostoma caproni</name>
    <dbReference type="NCBI Taxonomy" id="27848"/>
    <lineage>
        <taxon>Eukaryota</taxon>
        <taxon>Metazoa</taxon>
        <taxon>Spiralia</taxon>
        <taxon>Lophotrochozoa</taxon>
        <taxon>Platyhelminthes</taxon>
        <taxon>Trematoda</taxon>
        <taxon>Digenea</taxon>
        <taxon>Plagiorchiida</taxon>
        <taxon>Echinostomata</taxon>
        <taxon>Echinostomatoidea</taxon>
        <taxon>Echinostomatidae</taxon>
        <taxon>Echinostoma</taxon>
    </lineage>
</organism>
<evidence type="ECO:0000313" key="4">
    <source>
        <dbReference type="WBParaSite" id="ECPE_0000254801-mRNA-1"/>
    </source>
</evidence>
<dbReference type="WBParaSite" id="ECPE_0000254801-mRNA-1">
    <property type="protein sequence ID" value="ECPE_0000254801-mRNA-1"/>
    <property type="gene ID" value="ECPE_0000254801"/>
</dbReference>
<dbReference type="Proteomes" id="UP000272942">
    <property type="component" value="Unassembled WGS sequence"/>
</dbReference>
<dbReference type="EMBL" id="UZAN01039688">
    <property type="protein sequence ID" value="VDP66768.1"/>
    <property type="molecule type" value="Genomic_DNA"/>
</dbReference>
<accession>A0A183A6G3</accession>
<feature type="compositionally biased region" description="Low complexity" evidence="1">
    <location>
        <begin position="218"/>
        <end position="237"/>
    </location>
</feature>
<gene>
    <name evidence="2" type="ORF">ECPE_LOCUS2548</name>
</gene>
<dbReference type="AlphaFoldDB" id="A0A183A6G3"/>
<evidence type="ECO:0000313" key="3">
    <source>
        <dbReference type="Proteomes" id="UP000272942"/>
    </source>
</evidence>
<reference evidence="2 3" key="2">
    <citation type="submission" date="2018-11" db="EMBL/GenBank/DDBJ databases">
        <authorList>
            <consortium name="Pathogen Informatics"/>
        </authorList>
    </citation>
    <scope>NUCLEOTIDE SEQUENCE [LARGE SCALE GENOMIC DNA]</scope>
    <source>
        <strain evidence="2 3">Egypt</strain>
    </source>
</reference>
<dbReference type="OrthoDB" id="10000452at2759"/>